<dbReference type="EMBL" id="NMUH01000006">
    <property type="protein sequence ID" value="MQL68019.1"/>
    <property type="molecule type" value="Genomic_DNA"/>
</dbReference>
<dbReference type="PANTHER" id="PTHR46033">
    <property type="entry name" value="PROTEIN MAIN-LIKE 2"/>
    <property type="match status" value="1"/>
</dbReference>
<evidence type="ECO:0000313" key="4">
    <source>
        <dbReference type="Proteomes" id="UP000652761"/>
    </source>
</evidence>
<sequence length="1072" mass="118950">MLDLVGIRHAVTAALYRYPCYTGLVQAIAERYNSKWNTICTAEGETAIDLWAFHRISGLPVIGEPYEEVVLDEFYRNSTDGQGRYEIEFCYRYLIKAWYDLAKARQSTSVAGDTDGSGTSRNTAKVSLHTWVRYFYGGPFCYDNEFARAGSSRHDMYEIPRQELPDCSHVYESLTESENPWALDEITHLAAYLSYWLCTFAMPFGEESLLRPEVIYPACHLACGCRLALAPAALACIYHSFGTLSEHDQPRDSTTLMATHYISVWAHCLLPGHLPVGEVRDFSIPLIFRFMDEPEGDDEALLSSARDTLGFVHVGAAGKLHFDHSSLHFRPFLSHSEFGQPGSFDPWTQQVVHGIAEKCVRLAWLQCTRPGVLVFRRGQTIISEPYYPHRFARNFGYDQRIPSDFEFPQLPRILHVQCIHLQARMWWNLFQQDNVSLLVHTSPSTYRGAVTLKYADWWASHSGNFTQHSGAIRHVEKDYLHRQDRPHFHIRDKYLKKYFPELAIHVINAFQARDKSRKHPLAQVEVEHADSHPVRKKSASKKRAKSAALHPPPSYEWWSDFVHACGLPPDVPTNALLPPDTFSSDPAKEWIAYLSSVLTSLGPRREAFLVWKARSLGDVWSAVSSGARELGLFSQTVIPLPLESILPSDTVSPSHRLAQPETRVRLDISLSIPSPEAGNPLLDGADGATFSPHIAMHVDPASPVHAAPTEPLLSSLLSKDQNVELVPPVSEAQGGHSREDDVDDWDYELNVTDIPILNPNWDPSMENPEDPDFSIPLDDLMTMMEEPLPTPDQGALQDVTAVVEPTATETPPFPSTEGTSDQGNPLSLSAPIALNEEKSETPTPSYPLLDFSAPHEETGIPVEPLPQTSDPVVIGQDVLLPVRDPGEINNNGDDSSVAVPPASNLPAAAKEVEVAIKSSAHASDMENSGMTSPLDGSEPDSSETCMTSGPHSESTEPLSSETQQLSITSEAACDVDEVSSRPSPAALGLDRPLRALEVLEDRLTTLRREAIGTASQISLVRNQYTCLLSTQRKQSARADLLRMLTSYLDWSVAEDKQHSVALAARLLSLEAE</sequence>
<feature type="region of interest" description="Disordered" evidence="1">
    <location>
        <begin position="807"/>
        <end position="828"/>
    </location>
</feature>
<proteinExistence type="predicted"/>
<dbReference type="Proteomes" id="UP000652761">
    <property type="component" value="Unassembled WGS sequence"/>
</dbReference>
<name>A0A843TH60_COLES</name>
<dbReference type="AlphaFoldDB" id="A0A843TH60"/>
<accession>A0A843TH60</accession>
<feature type="compositionally biased region" description="Polar residues" evidence="1">
    <location>
        <begin position="816"/>
        <end position="827"/>
    </location>
</feature>
<feature type="region of interest" description="Disordered" evidence="1">
    <location>
        <begin position="524"/>
        <end position="549"/>
    </location>
</feature>
<comment type="caution">
    <text evidence="3">The sequence shown here is derived from an EMBL/GenBank/DDBJ whole genome shotgun (WGS) entry which is preliminary data.</text>
</comment>
<evidence type="ECO:0000256" key="1">
    <source>
        <dbReference type="SAM" id="MobiDB-lite"/>
    </source>
</evidence>
<organism evidence="3 4">
    <name type="scientific">Colocasia esculenta</name>
    <name type="common">Wild taro</name>
    <name type="synonym">Arum esculentum</name>
    <dbReference type="NCBI Taxonomy" id="4460"/>
    <lineage>
        <taxon>Eukaryota</taxon>
        <taxon>Viridiplantae</taxon>
        <taxon>Streptophyta</taxon>
        <taxon>Embryophyta</taxon>
        <taxon>Tracheophyta</taxon>
        <taxon>Spermatophyta</taxon>
        <taxon>Magnoliopsida</taxon>
        <taxon>Liliopsida</taxon>
        <taxon>Araceae</taxon>
        <taxon>Aroideae</taxon>
        <taxon>Colocasieae</taxon>
        <taxon>Colocasia</taxon>
    </lineage>
</organism>
<evidence type="ECO:0000313" key="3">
    <source>
        <dbReference type="EMBL" id="MQL68019.1"/>
    </source>
</evidence>
<dbReference type="Pfam" id="PF10536">
    <property type="entry name" value="PMD"/>
    <property type="match status" value="1"/>
</dbReference>
<keyword evidence="4" id="KW-1185">Reference proteome</keyword>
<reference evidence="3" key="1">
    <citation type="submission" date="2017-07" db="EMBL/GenBank/DDBJ databases">
        <title>Taro Niue Genome Assembly and Annotation.</title>
        <authorList>
            <person name="Atibalentja N."/>
            <person name="Keating K."/>
            <person name="Fields C.J."/>
        </authorList>
    </citation>
    <scope>NUCLEOTIDE SEQUENCE</scope>
    <source>
        <strain evidence="3">Niue_2</strain>
        <tissue evidence="3">Leaf</tissue>
    </source>
</reference>
<evidence type="ECO:0000259" key="2">
    <source>
        <dbReference type="Pfam" id="PF10536"/>
    </source>
</evidence>
<dbReference type="GO" id="GO:0010073">
    <property type="term" value="P:meristem maintenance"/>
    <property type="evidence" value="ECO:0007669"/>
    <property type="project" value="InterPro"/>
</dbReference>
<protein>
    <recommendedName>
        <fullName evidence="2">Aminotransferase-like plant mobile domain-containing protein</fullName>
    </recommendedName>
</protein>
<dbReference type="InterPro" id="IPR019557">
    <property type="entry name" value="AminoTfrase-like_pln_mobile"/>
</dbReference>
<gene>
    <name evidence="3" type="ORF">Taro_000281</name>
</gene>
<dbReference type="OrthoDB" id="1750307at2759"/>
<feature type="compositionally biased region" description="Basic residues" evidence="1">
    <location>
        <begin position="534"/>
        <end position="545"/>
    </location>
</feature>
<feature type="region of interest" description="Disordered" evidence="1">
    <location>
        <begin position="920"/>
        <end position="987"/>
    </location>
</feature>
<feature type="compositionally biased region" description="Polar residues" evidence="1">
    <location>
        <begin position="942"/>
        <end position="969"/>
    </location>
</feature>
<feature type="region of interest" description="Disordered" evidence="1">
    <location>
        <begin position="883"/>
        <end position="902"/>
    </location>
</feature>
<feature type="domain" description="Aminotransferase-like plant mobile" evidence="2">
    <location>
        <begin position="187"/>
        <end position="458"/>
    </location>
</feature>
<dbReference type="PANTHER" id="PTHR46033:SF16">
    <property type="entry name" value="AMINOTRANSFERASE-LIKE PLANT MOBILE DOMAIN-CONTAINING PROTEIN"/>
    <property type="match status" value="1"/>
</dbReference>
<dbReference type="InterPro" id="IPR044824">
    <property type="entry name" value="MAIN-like"/>
</dbReference>